<evidence type="ECO:0000313" key="2">
    <source>
        <dbReference type="Proteomes" id="UP000593575"/>
    </source>
</evidence>
<dbReference type="AlphaFoldDB" id="A0A7J9KFE4"/>
<comment type="caution">
    <text evidence="1">The sequence shown here is derived from an EMBL/GenBank/DDBJ whole genome shotgun (WGS) entry which is preliminary data.</text>
</comment>
<evidence type="ECO:0000313" key="1">
    <source>
        <dbReference type="EMBL" id="MBA0845096.1"/>
    </source>
</evidence>
<name>A0A7J9KFE4_9ROSI</name>
<sequence>MGRVKWDYPTSQLEDIKLLLNQRSEAEYVGRKDAVDNVRNDRNAQIE</sequence>
<reference evidence="1 2" key="1">
    <citation type="journal article" date="2019" name="Genome Biol. Evol.">
        <title>Insights into the evolution of the New World diploid cottons (Gossypium, subgenus Houzingenia) based on genome sequencing.</title>
        <authorList>
            <person name="Grover C.E."/>
            <person name="Arick M.A. 2nd"/>
            <person name="Thrash A."/>
            <person name="Conover J.L."/>
            <person name="Sanders W.S."/>
            <person name="Peterson D.G."/>
            <person name="Frelichowski J.E."/>
            <person name="Scheffler J.A."/>
            <person name="Scheffler B.E."/>
            <person name="Wendel J.F."/>
        </authorList>
    </citation>
    <scope>NUCLEOTIDE SEQUENCE [LARGE SCALE GENOMIC DNA]</scope>
    <source>
        <strain evidence="1">6</strain>
        <tissue evidence="1">Leaf</tissue>
    </source>
</reference>
<dbReference type="Proteomes" id="UP000593575">
    <property type="component" value="Unassembled WGS sequence"/>
</dbReference>
<protein>
    <submittedName>
        <fullName evidence="1">Uncharacterized protein</fullName>
    </submittedName>
</protein>
<keyword evidence="2" id="KW-1185">Reference proteome</keyword>
<dbReference type="EMBL" id="JABFAE010412787">
    <property type="protein sequence ID" value="MBA0845096.1"/>
    <property type="molecule type" value="Genomic_DNA"/>
</dbReference>
<gene>
    <name evidence="1" type="ORF">Goarm_022461</name>
</gene>
<accession>A0A7J9KFE4</accession>
<proteinExistence type="predicted"/>
<organism evidence="1 2">
    <name type="scientific">Gossypium armourianum</name>
    <dbReference type="NCBI Taxonomy" id="34283"/>
    <lineage>
        <taxon>Eukaryota</taxon>
        <taxon>Viridiplantae</taxon>
        <taxon>Streptophyta</taxon>
        <taxon>Embryophyta</taxon>
        <taxon>Tracheophyta</taxon>
        <taxon>Spermatophyta</taxon>
        <taxon>Magnoliopsida</taxon>
        <taxon>eudicotyledons</taxon>
        <taxon>Gunneridae</taxon>
        <taxon>Pentapetalae</taxon>
        <taxon>rosids</taxon>
        <taxon>malvids</taxon>
        <taxon>Malvales</taxon>
        <taxon>Malvaceae</taxon>
        <taxon>Malvoideae</taxon>
        <taxon>Gossypium</taxon>
    </lineage>
</organism>